<evidence type="ECO:0000256" key="4">
    <source>
        <dbReference type="ARBA" id="ARBA00022679"/>
    </source>
</evidence>
<dbReference type="EMBL" id="WOCA01000007">
    <property type="protein sequence ID" value="MUK88782.1"/>
    <property type="molecule type" value="Genomic_DNA"/>
</dbReference>
<dbReference type="RefSeq" id="WP_155668767.1">
    <property type="nucleotide sequence ID" value="NZ_WOCA01000007.1"/>
</dbReference>
<protein>
    <submittedName>
        <fullName evidence="8">Pyridoxal-phosphate dependent enzyme</fullName>
    </submittedName>
</protein>
<dbReference type="InterPro" id="IPR036052">
    <property type="entry name" value="TrpB-like_PALP_sf"/>
</dbReference>
<name>A0A6N8FGI6_9BACI</name>
<keyword evidence="3" id="KW-0028">Amino-acid biosynthesis</keyword>
<comment type="cofactor">
    <cofactor evidence="1">
        <name>pyridoxal 5'-phosphate</name>
        <dbReference type="ChEBI" id="CHEBI:597326"/>
    </cofactor>
</comment>
<dbReference type="InterPro" id="IPR050214">
    <property type="entry name" value="Cys_Synth/Cystath_Beta-Synth"/>
</dbReference>
<gene>
    <name evidence="8" type="ORF">GMD78_10295</name>
</gene>
<evidence type="ECO:0000313" key="9">
    <source>
        <dbReference type="Proteomes" id="UP000469125"/>
    </source>
</evidence>
<comment type="caution">
    <text evidence="8">The sequence shown here is derived from an EMBL/GenBank/DDBJ whole genome shotgun (WGS) entry which is preliminary data.</text>
</comment>
<comment type="similarity">
    <text evidence="2">Belongs to the cysteine synthase/cystathionine beta-synthase family.</text>
</comment>
<dbReference type="CDD" id="cd01561">
    <property type="entry name" value="CBS_like"/>
    <property type="match status" value="1"/>
</dbReference>
<dbReference type="FunFam" id="3.40.50.1100:FF:000118">
    <property type="entry name" value="Related to CYS4-cystathionine beta-synthase"/>
    <property type="match status" value="1"/>
</dbReference>
<evidence type="ECO:0000313" key="8">
    <source>
        <dbReference type="EMBL" id="MUK88782.1"/>
    </source>
</evidence>
<evidence type="ECO:0000256" key="3">
    <source>
        <dbReference type="ARBA" id="ARBA00022605"/>
    </source>
</evidence>
<feature type="domain" description="Tryptophan synthase beta chain-like PALP" evidence="7">
    <location>
        <begin position="8"/>
        <end position="292"/>
    </location>
</feature>
<dbReference type="AlphaFoldDB" id="A0A6N8FGI6"/>
<dbReference type="Pfam" id="PF00291">
    <property type="entry name" value="PALP"/>
    <property type="match status" value="1"/>
</dbReference>
<dbReference type="SUPFAM" id="SSF53686">
    <property type="entry name" value="Tryptophan synthase beta subunit-like PLP-dependent enzymes"/>
    <property type="match status" value="1"/>
</dbReference>
<dbReference type="InterPro" id="IPR001926">
    <property type="entry name" value="TrpB-like_PALP"/>
</dbReference>
<accession>A0A6N8FGI6</accession>
<dbReference type="PANTHER" id="PTHR10314">
    <property type="entry name" value="CYSTATHIONINE BETA-SYNTHASE"/>
    <property type="match status" value="1"/>
</dbReference>
<keyword evidence="5" id="KW-0663">Pyridoxal phosphate</keyword>
<organism evidence="8 9">
    <name type="scientific">Ornithinibacillus caprae</name>
    <dbReference type="NCBI Taxonomy" id="2678566"/>
    <lineage>
        <taxon>Bacteria</taxon>
        <taxon>Bacillati</taxon>
        <taxon>Bacillota</taxon>
        <taxon>Bacilli</taxon>
        <taxon>Bacillales</taxon>
        <taxon>Bacillaceae</taxon>
        <taxon>Ornithinibacillus</taxon>
    </lineage>
</organism>
<evidence type="ECO:0000256" key="2">
    <source>
        <dbReference type="ARBA" id="ARBA00007103"/>
    </source>
</evidence>
<keyword evidence="6" id="KW-0198">Cysteine biosynthesis</keyword>
<dbReference type="InterPro" id="IPR001216">
    <property type="entry name" value="P-phosphate_BS"/>
</dbReference>
<dbReference type="Proteomes" id="UP000469125">
    <property type="component" value="Unassembled WGS sequence"/>
</dbReference>
<dbReference type="GO" id="GO:0016765">
    <property type="term" value="F:transferase activity, transferring alkyl or aryl (other than methyl) groups"/>
    <property type="evidence" value="ECO:0007669"/>
    <property type="project" value="UniProtKB-ARBA"/>
</dbReference>
<evidence type="ECO:0000259" key="7">
    <source>
        <dbReference type="Pfam" id="PF00291"/>
    </source>
</evidence>
<proteinExistence type="inferred from homology"/>
<sequence>MAIYQSIRELIGQTPLLEIKQFPLPEGVRLFAKLEFFNPGGSVKDRLGVELIEDAFKRGKLKPGGTIIEPTAGNTGIGLALAAKEKDVNVIFCVPEHFSKEKQIIMQALGAKIVHTPQEAGMVGAIQKTEELVNEIPNSFSPQQFANPANPRTYYKTLAPEIWDDLGGHIDIFVAGAGSAGTFMGCSTYFKEKNPSIRTVIVEPEGSIIAGGEPGPHRTEGIGMEFFPSYMKKEYIDQVHTVSDGNAFQMVEELAEKEGLLIGSSSGSAMFAALSEAKKASAGTNIVTVFPDGSDRYLSKKIYPEV</sequence>
<dbReference type="FunFam" id="3.40.50.1100:FF:000016">
    <property type="entry name" value="Cysteine synthase A"/>
    <property type="match status" value="1"/>
</dbReference>
<dbReference type="GO" id="GO:0006535">
    <property type="term" value="P:cysteine biosynthetic process from serine"/>
    <property type="evidence" value="ECO:0007669"/>
    <property type="project" value="InterPro"/>
</dbReference>
<dbReference type="PROSITE" id="PS00901">
    <property type="entry name" value="CYS_SYNTHASE"/>
    <property type="match status" value="1"/>
</dbReference>
<evidence type="ECO:0000256" key="1">
    <source>
        <dbReference type="ARBA" id="ARBA00001933"/>
    </source>
</evidence>
<evidence type="ECO:0000256" key="5">
    <source>
        <dbReference type="ARBA" id="ARBA00022898"/>
    </source>
</evidence>
<dbReference type="Gene3D" id="3.40.50.1100">
    <property type="match status" value="2"/>
</dbReference>
<evidence type="ECO:0000256" key="6">
    <source>
        <dbReference type="ARBA" id="ARBA00023192"/>
    </source>
</evidence>
<keyword evidence="9" id="KW-1185">Reference proteome</keyword>
<keyword evidence="4" id="KW-0808">Transferase</keyword>
<reference evidence="8 9" key="1">
    <citation type="submission" date="2019-11" db="EMBL/GenBank/DDBJ databases">
        <authorList>
            <person name="Li X."/>
        </authorList>
    </citation>
    <scope>NUCLEOTIDE SEQUENCE [LARGE SCALE GENOMIC DNA]</scope>
    <source>
        <strain evidence="8 9">L9</strain>
    </source>
</reference>